<accession>A0ABV0W8B8</accession>
<protein>
    <submittedName>
        <fullName evidence="1">Uncharacterized protein</fullName>
    </submittedName>
</protein>
<reference evidence="1 2" key="1">
    <citation type="submission" date="2021-06" db="EMBL/GenBank/DDBJ databases">
        <authorList>
            <person name="Palmer J.M."/>
        </authorList>
    </citation>
    <scope>NUCLEOTIDE SEQUENCE [LARGE SCALE GENOMIC DNA]</scope>
    <source>
        <strain evidence="1 2">XR_2019</strain>
        <tissue evidence="1">Muscle</tissue>
    </source>
</reference>
<evidence type="ECO:0000313" key="2">
    <source>
        <dbReference type="Proteomes" id="UP001444071"/>
    </source>
</evidence>
<proteinExistence type="predicted"/>
<gene>
    <name evidence="1" type="ORF">XENORESO_010969</name>
</gene>
<organism evidence="1 2">
    <name type="scientific">Xenotaenia resolanae</name>
    <dbReference type="NCBI Taxonomy" id="208358"/>
    <lineage>
        <taxon>Eukaryota</taxon>
        <taxon>Metazoa</taxon>
        <taxon>Chordata</taxon>
        <taxon>Craniata</taxon>
        <taxon>Vertebrata</taxon>
        <taxon>Euteleostomi</taxon>
        <taxon>Actinopterygii</taxon>
        <taxon>Neopterygii</taxon>
        <taxon>Teleostei</taxon>
        <taxon>Neoteleostei</taxon>
        <taxon>Acanthomorphata</taxon>
        <taxon>Ovalentaria</taxon>
        <taxon>Atherinomorphae</taxon>
        <taxon>Cyprinodontiformes</taxon>
        <taxon>Goodeidae</taxon>
        <taxon>Xenotaenia</taxon>
    </lineage>
</organism>
<dbReference type="Proteomes" id="UP001444071">
    <property type="component" value="Unassembled WGS sequence"/>
</dbReference>
<name>A0ABV0W8B8_9TELE</name>
<comment type="caution">
    <text evidence="1">The sequence shown here is derived from an EMBL/GenBank/DDBJ whole genome shotgun (WGS) entry which is preliminary data.</text>
</comment>
<keyword evidence="2" id="KW-1185">Reference proteome</keyword>
<evidence type="ECO:0000313" key="1">
    <source>
        <dbReference type="EMBL" id="MEQ2265681.1"/>
    </source>
</evidence>
<sequence>MKSTSAPVPLPAYIQYFPIVSVPILSVHCQVACCNSCHLACVFLLPLDFQCVSFIIKYLLYLTPNCLRLGILCNLMTNGSDQLNPAEITTLQVEWSLKLEQKCFYKNVKILPSLLLLGKQEWESLLWGSNLVFFMLWPPAISVLTPPHSPPPPQQLFLPQSMS</sequence>
<dbReference type="EMBL" id="JAHRIM010033417">
    <property type="protein sequence ID" value="MEQ2265681.1"/>
    <property type="molecule type" value="Genomic_DNA"/>
</dbReference>